<name>A0ABV8V1R3_9GAMM</name>
<feature type="region of interest" description="Disordered" evidence="1">
    <location>
        <begin position="49"/>
        <end position="108"/>
    </location>
</feature>
<proteinExistence type="predicted"/>
<evidence type="ECO:0000313" key="3">
    <source>
        <dbReference type="EMBL" id="MFC4361834.1"/>
    </source>
</evidence>
<dbReference type="RefSeq" id="WP_290263877.1">
    <property type="nucleotide sequence ID" value="NZ_JAUFQG010000006.1"/>
</dbReference>
<sequence>MHQLKNQLPLSISKLFHIAGTIALALLFVTSSANQDSHQNQQAKTWKLEVSACQASEPQSQDDQPWAGNSDAHPLTTTQPAYKGGRSYSHHANQHSYAFSIRAPPQLS</sequence>
<evidence type="ECO:0008006" key="5">
    <source>
        <dbReference type="Google" id="ProtNLM"/>
    </source>
</evidence>
<evidence type="ECO:0000256" key="2">
    <source>
        <dbReference type="SAM" id="SignalP"/>
    </source>
</evidence>
<evidence type="ECO:0000256" key="1">
    <source>
        <dbReference type="SAM" id="MobiDB-lite"/>
    </source>
</evidence>
<keyword evidence="2" id="KW-0732">Signal</keyword>
<reference evidence="4" key="1">
    <citation type="journal article" date="2019" name="Int. J. Syst. Evol. Microbiol.">
        <title>The Global Catalogue of Microorganisms (GCM) 10K type strain sequencing project: providing services to taxonomists for standard genome sequencing and annotation.</title>
        <authorList>
            <consortium name="The Broad Institute Genomics Platform"/>
            <consortium name="The Broad Institute Genome Sequencing Center for Infectious Disease"/>
            <person name="Wu L."/>
            <person name="Ma J."/>
        </authorList>
    </citation>
    <scope>NUCLEOTIDE SEQUENCE [LARGE SCALE GENOMIC DNA]</scope>
    <source>
        <strain evidence="4">CECT 8570</strain>
    </source>
</reference>
<protein>
    <recommendedName>
        <fullName evidence="5">Secreted protein</fullName>
    </recommendedName>
</protein>
<gene>
    <name evidence="3" type="ORF">ACFOX3_05940</name>
</gene>
<dbReference type="EMBL" id="JBHSCX010000004">
    <property type="protein sequence ID" value="MFC4361834.1"/>
    <property type="molecule type" value="Genomic_DNA"/>
</dbReference>
<comment type="caution">
    <text evidence="3">The sequence shown here is derived from an EMBL/GenBank/DDBJ whole genome shotgun (WGS) entry which is preliminary data.</text>
</comment>
<feature type="compositionally biased region" description="Polar residues" evidence="1">
    <location>
        <begin position="53"/>
        <end position="63"/>
    </location>
</feature>
<keyword evidence="4" id="KW-1185">Reference proteome</keyword>
<accession>A0ABV8V1R3</accession>
<feature type="chain" id="PRO_5046241754" description="Secreted protein" evidence="2">
    <location>
        <begin position="36"/>
        <end position="108"/>
    </location>
</feature>
<dbReference type="Proteomes" id="UP001595840">
    <property type="component" value="Unassembled WGS sequence"/>
</dbReference>
<organism evidence="3 4">
    <name type="scientific">Simiduia curdlanivorans</name>
    <dbReference type="NCBI Taxonomy" id="1492769"/>
    <lineage>
        <taxon>Bacteria</taxon>
        <taxon>Pseudomonadati</taxon>
        <taxon>Pseudomonadota</taxon>
        <taxon>Gammaproteobacteria</taxon>
        <taxon>Cellvibrionales</taxon>
        <taxon>Cellvibrionaceae</taxon>
        <taxon>Simiduia</taxon>
    </lineage>
</organism>
<evidence type="ECO:0000313" key="4">
    <source>
        <dbReference type="Proteomes" id="UP001595840"/>
    </source>
</evidence>
<feature type="signal peptide" evidence="2">
    <location>
        <begin position="1"/>
        <end position="35"/>
    </location>
</feature>